<comment type="similarity">
    <text evidence="3 10">Belongs to the glycosyl hydrolase 3 family.</text>
</comment>
<reference evidence="13" key="1">
    <citation type="journal article" date="2023" name="Mol. Phylogenet. Evol.">
        <title>Genome-scale phylogeny and comparative genomics of the fungal order Sordariales.</title>
        <authorList>
            <person name="Hensen N."/>
            <person name="Bonometti L."/>
            <person name="Westerberg I."/>
            <person name="Brannstrom I.O."/>
            <person name="Guillou S."/>
            <person name="Cros-Aarteil S."/>
            <person name="Calhoun S."/>
            <person name="Haridas S."/>
            <person name="Kuo A."/>
            <person name="Mondo S."/>
            <person name="Pangilinan J."/>
            <person name="Riley R."/>
            <person name="LaButti K."/>
            <person name="Andreopoulos B."/>
            <person name="Lipzen A."/>
            <person name="Chen C."/>
            <person name="Yan M."/>
            <person name="Daum C."/>
            <person name="Ng V."/>
            <person name="Clum A."/>
            <person name="Steindorff A."/>
            <person name="Ohm R.A."/>
            <person name="Martin F."/>
            <person name="Silar P."/>
            <person name="Natvig D.O."/>
            <person name="Lalanne C."/>
            <person name="Gautier V."/>
            <person name="Ament-Velasquez S.L."/>
            <person name="Kruys A."/>
            <person name="Hutchinson M.I."/>
            <person name="Powell A.J."/>
            <person name="Barry K."/>
            <person name="Miller A.N."/>
            <person name="Grigoriev I.V."/>
            <person name="Debuchy R."/>
            <person name="Gladieux P."/>
            <person name="Hiltunen Thoren M."/>
            <person name="Johannesson H."/>
        </authorList>
    </citation>
    <scope>NUCLEOTIDE SEQUENCE [LARGE SCALE GENOMIC DNA]</scope>
    <source>
        <strain evidence="13">CBS 340.73</strain>
    </source>
</reference>
<dbReference type="InterPro" id="IPR050288">
    <property type="entry name" value="Cellulose_deg_GH3"/>
</dbReference>
<dbReference type="InterPro" id="IPR013783">
    <property type="entry name" value="Ig-like_fold"/>
</dbReference>
<dbReference type="Gene3D" id="3.20.20.300">
    <property type="entry name" value="Glycoside hydrolase, family 3, N-terminal domain"/>
    <property type="match status" value="1"/>
</dbReference>
<evidence type="ECO:0000259" key="11">
    <source>
        <dbReference type="PROSITE" id="PS51820"/>
    </source>
</evidence>
<dbReference type="InterPro" id="IPR026891">
    <property type="entry name" value="Fn3-like"/>
</dbReference>
<dbReference type="GO" id="GO:0008422">
    <property type="term" value="F:beta-glucosidase activity"/>
    <property type="evidence" value="ECO:0007669"/>
    <property type="project" value="UniProtKB-EC"/>
</dbReference>
<dbReference type="SMART" id="SM01217">
    <property type="entry name" value="Fn3_like"/>
    <property type="match status" value="1"/>
</dbReference>
<accession>A0AAN6NCJ8</accession>
<dbReference type="PROSITE" id="PS00775">
    <property type="entry name" value="GLYCOSYL_HYDROL_F3"/>
    <property type="match status" value="1"/>
</dbReference>
<keyword evidence="13" id="KW-1185">Reference proteome</keyword>
<feature type="domain" description="PA14" evidence="11">
    <location>
        <begin position="394"/>
        <end position="553"/>
    </location>
</feature>
<gene>
    <name evidence="12" type="ORF">QBC46DRAFT_309655</name>
</gene>
<dbReference type="SUPFAM" id="SSF52279">
    <property type="entry name" value="Beta-D-glucan exohydrolase, C-terminal domain"/>
    <property type="match status" value="1"/>
</dbReference>
<keyword evidence="9 10" id="KW-0624">Polysaccharide degradation</keyword>
<dbReference type="Gene3D" id="2.60.120.260">
    <property type="entry name" value="Galactose-binding domain-like"/>
    <property type="match status" value="1"/>
</dbReference>
<dbReference type="Gene3D" id="3.40.50.1700">
    <property type="entry name" value="Glycoside hydrolase family 3 C-terminal domain"/>
    <property type="match status" value="1"/>
</dbReference>
<sequence>MADIDVEAVLSKLTDSEKVDLLSGIDFWHTKPLPHHGIPSLRLSDGPNGVRGTKFFMGTPAACFPCGTALGSTFNVDLLEEAGKKMGDEAKLKGAHVILGPTINMQRSPLGGRGFESLGEDPVLAGLGAAALVRGIQSTGVQATLKHFVCNDQEHRRNAVQAIVTERALREMYALPFQIAVKHSSPGAFMTAYNGVNGTYCSENPALLDKMLRKEWGWDGMVMSDWYGTYSTTDAVNAGLDLEMPGPPRFRGDILKFNVGTDKVLPHTLDDRARNMLKLIRKCAAAGVPENAPERTEDTPETAKLLRKIGVEGTVLLKNEGLLPLKKDKKTVVIGPNAKIATYHGGGSASLAAYYAVTPFDGISRKLETAPGYAVGSHSHKMLPLLGAQLQTNEGKQGMTMRVYNDPPTSENRDCTDEIHLTKTEMHLVDYYNDKLKSRLWYADLEGTFVADEDCTYELGVVVCGTAKLFVNGELVVDNATTQRQGTAFFGSSTVEEKGFLEVKKGGTYNVRCEFASAVTSKLGGNTDLHGGGTLRLGGCKVINLQEEIEKAAELAKDADQVIICAGLNADWETEGLDREGMDLPPPMDDLIRAVAEAAPGKTVVVMQSGTPVHMTKWIEKVAGVIQAWYGGNETGNVIADVLFGDANPSGKLSLSFPRKLQDNPAFLNFRAEGGRTLYGEDIYIGYRYYEFAEKEVLFPFGHGLSYTTFEFKDLAVETKGDKVEVKLTVTNTGSVAGAEVVQVYVAPPKKEQLGEREVNRPRKELKGFSKVYLEAGESKQVVVEMELKYATSFWDEFRQKFCAERGVYEVIVADSSAVEEEKSLRGSFEVTETFWWSGL</sequence>
<evidence type="ECO:0000313" key="13">
    <source>
        <dbReference type="Proteomes" id="UP001303473"/>
    </source>
</evidence>
<dbReference type="InterPro" id="IPR001764">
    <property type="entry name" value="Glyco_hydro_3_N"/>
</dbReference>
<evidence type="ECO:0000256" key="5">
    <source>
        <dbReference type="ARBA" id="ARBA00023001"/>
    </source>
</evidence>
<dbReference type="FunFam" id="2.60.40.10:FF:000495">
    <property type="entry name" value="Periplasmic beta-glucosidase"/>
    <property type="match status" value="1"/>
</dbReference>
<evidence type="ECO:0000256" key="7">
    <source>
        <dbReference type="ARBA" id="ARBA00023277"/>
    </source>
</evidence>
<protein>
    <recommendedName>
        <fullName evidence="10">beta-glucosidase</fullName>
        <ecNumber evidence="10">3.2.1.21</ecNumber>
    </recommendedName>
</protein>
<keyword evidence="7 10" id="KW-0119">Carbohydrate metabolism</keyword>
<dbReference type="PANTHER" id="PTHR42715:SF27">
    <property type="entry name" value="BETA-GLUCOSIDASE-RELATED"/>
    <property type="match status" value="1"/>
</dbReference>
<dbReference type="Pfam" id="PF01915">
    <property type="entry name" value="Glyco_hydro_3_C"/>
    <property type="match status" value="1"/>
</dbReference>
<organism evidence="12 13">
    <name type="scientific">Diplogelasinospora grovesii</name>
    <dbReference type="NCBI Taxonomy" id="303347"/>
    <lineage>
        <taxon>Eukaryota</taxon>
        <taxon>Fungi</taxon>
        <taxon>Dikarya</taxon>
        <taxon>Ascomycota</taxon>
        <taxon>Pezizomycotina</taxon>
        <taxon>Sordariomycetes</taxon>
        <taxon>Sordariomycetidae</taxon>
        <taxon>Sordariales</taxon>
        <taxon>Diplogelasinosporaceae</taxon>
        <taxon>Diplogelasinospora</taxon>
    </lineage>
</organism>
<evidence type="ECO:0000256" key="8">
    <source>
        <dbReference type="ARBA" id="ARBA00023295"/>
    </source>
</evidence>
<dbReference type="FunFam" id="3.20.20.300:FF:000006">
    <property type="entry name" value="Beta-glucosidase H"/>
    <property type="match status" value="1"/>
</dbReference>
<dbReference type="InterPro" id="IPR011658">
    <property type="entry name" value="PA14_dom"/>
</dbReference>
<dbReference type="Pfam" id="PF14310">
    <property type="entry name" value="Fn3-like"/>
    <property type="match status" value="1"/>
</dbReference>
<dbReference type="InterPro" id="IPR036881">
    <property type="entry name" value="Glyco_hydro_3_C_sf"/>
</dbReference>
<evidence type="ECO:0000256" key="6">
    <source>
        <dbReference type="ARBA" id="ARBA00023180"/>
    </source>
</evidence>
<dbReference type="EMBL" id="MU853775">
    <property type="protein sequence ID" value="KAK3942268.1"/>
    <property type="molecule type" value="Genomic_DNA"/>
</dbReference>
<evidence type="ECO:0000256" key="4">
    <source>
        <dbReference type="ARBA" id="ARBA00022801"/>
    </source>
</evidence>
<dbReference type="SUPFAM" id="SSF51445">
    <property type="entry name" value="(Trans)glycosidases"/>
    <property type="match status" value="1"/>
</dbReference>
<dbReference type="GO" id="GO:0030245">
    <property type="term" value="P:cellulose catabolic process"/>
    <property type="evidence" value="ECO:0007669"/>
    <property type="project" value="UniProtKB-KW"/>
</dbReference>
<keyword evidence="4 10" id="KW-0378">Hydrolase</keyword>
<dbReference type="InterPro" id="IPR019800">
    <property type="entry name" value="Glyco_hydro_3_AS"/>
</dbReference>
<dbReference type="Proteomes" id="UP001303473">
    <property type="component" value="Unassembled WGS sequence"/>
</dbReference>
<dbReference type="Pfam" id="PF00933">
    <property type="entry name" value="Glyco_hydro_3"/>
    <property type="match status" value="1"/>
</dbReference>
<dbReference type="PRINTS" id="PR00133">
    <property type="entry name" value="GLHYDRLASE3"/>
</dbReference>
<comment type="caution">
    <text evidence="12">The sequence shown here is derived from an EMBL/GenBank/DDBJ whole genome shotgun (WGS) entry which is preliminary data.</text>
</comment>
<comment type="pathway">
    <text evidence="2 10">Glycan metabolism; cellulose degradation.</text>
</comment>
<dbReference type="AlphaFoldDB" id="A0AAN6NCJ8"/>
<dbReference type="Gene3D" id="2.60.40.10">
    <property type="entry name" value="Immunoglobulins"/>
    <property type="match status" value="1"/>
</dbReference>
<keyword evidence="5" id="KW-0136">Cellulose degradation</keyword>
<dbReference type="InterPro" id="IPR017853">
    <property type="entry name" value="GH"/>
</dbReference>
<evidence type="ECO:0000256" key="2">
    <source>
        <dbReference type="ARBA" id="ARBA00004987"/>
    </source>
</evidence>
<proteinExistence type="inferred from homology"/>
<evidence type="ECO:0000256" key="9">
    <source>
        <dbReference type="ARBA" id="ARBA00023326"/>
    </source>
</evidence>
<name>A0AAN6NCJ8_9PEZI</name>
<evidence type="ECO:0000256" key="10">
    <source>
        <dbReference type="RuleBase" id="RU361161"/>
    </source>
</evidence>
<keyword evidence="8 10" id="KW-0326">Glycosidase</keyword>
<dbReference type="PROSITE" id="PS51820">
    <property type="entry name" value="PA14"/>
    <property type="match status" value="1"/>
</dbReference>
<evidence type="ECO:0000256" key="3">
    <source>
        <dbReference type="ARBA" id="ARBA00005336"/>
    </source>
</evidence>
<evidence type="ECO:0000256" key="1">
    <source>
        <dbReference type="ARBA" id="ARBA00000448"/>
    </source>
</evidence>
<dbReference type="InterPro" id="IPR002772">
    <property type="entry name" value="Glyco_hydro_3_C"/>
</dbReference>
<evidence type="ECO:0000313" key="12">
    <source>
        <dbReference type="EMBL" id="KAK3942268.1"/>
    </source>
</evidence>
<dbReference type="Pfam" id="PF07691">
    <property type="entry name" value="PA14"/>
    <property type="match status" value="1"/>
</dbReference>
<dbReference type="EC" id="3.2.1.21" evidence="10"/>
<dbReference type="PANTHER" id="PTHR42715">
    <property type="entry name" value="BETA-GLUCOSIDASE"/>
    <property type="match status" value="1"/>
</dbReference>
<keyword evidence="6" id="KW-0325">Glycoprotein</keyword>
<dbReference type="InterPro" id="IPR037524">
    <property type="entry name" value="PA14/GLEYA"/>
</dbReference>
<dbReference type="InterPro" id="IPR036962">
    <property type="entry name" value="Glyco_hydro_3_N_sf"/>
</dbReference>
<dbReference type="SMART" id="SM00758">
    <property type="entry name" value="PA14"/>
    <property type="match status" value="1"/>
</dbReference>
<comment type="catalytic activity">
    <reaction evidence="1 10">
        <text>Hydrolysis of terminal, non-reducing beta-D-glucosyl residues with release of beta-D-glucose.</text>
        <dbReference type="EC" id="3.2.1.21"/>
    </reaction>
</comment>